<dbReference type="PANTHER" id="PTHR36183">
    <property type="entry name" value="BETA-GLUCURONIDASE"/>
    <property type="match status" value="1"/>
</dbReference>
<dbReference type="EMBL" id="ML210161">
    <property type="protein sequence ID" value="TFK27758.1"/>
    <property type="molecule type" value="Genomic_DNA"/>
</dbReference>
<evidence type="ECO:0000313" key="4">
    <source>
        <dbReference type="Proteomes" id="UP000307440"/>
    </source>
</evidence>
<accession>A0A5C3L4X9</accession>
<dbReference type="InterPro" id="IPR031728">
    <property type="entry name" value="GlcAase_C"/>
</dbReference>
<evidence type="ECO:0000313" key="3">
    <source>
        <dbReference type="EMBL" id="TFK27758.1"/>
    </source>
</evidence>
<evidence type="ECO:0000259" key="2">
    <source>
        <dbReference type="Pfam" id="PF16862"/>
    </source>
</evidence>
<dbReference type="Pfam" id="PF16862">
    <property type="entry name" value="Glyco_hydro_79C"/>
    <property type="match status" value="1"/>
</dbReference>
<sequence>MSSQICRILLPLLLSLHQVFSLDVTVPTSPPSAAKRIYRDHVSYSLEQDRWLDWVGTTSRNQFFINTLENIRKLSGLPPQIRVGANTEDRTNFNPNIEFVQLTYPSPTYNVPYPEATTVVVGDGYYAATRFLPKNSIVTWGLNLGHNNLTASFLMARSIAKTFASSAIAEAEIVLDAIEIGNEPDLYGNNGFRQPGYPMTQYIREWTAMANNVTSVLGISRSSRTKFIAPSLVYSTRDTTGWSPQTMFAQGMLDTEPGSLIGIISQHRYSGSFCAGSPALLQDLMTKATIRGNISFHNPDIAATKARGLEYVLGETNSFACHGAPGVSNVAGAALWTLDYLLYASHAGIDRIFFHQGIGFKYNFVQPATLYRDPVNANPLPTPLAPHVQPQYYAAIIAAEAIGPSGNTRIVELSVNDPRIAGYAFYEGQTLVRAVFIESTAFFKQASAPGTRRSAHIDLRFPNASLPPRTMSVKRLSVSYSDETSGLTWGGISYETSDALPSGAPTRETIEVSNGFNIQATEVVMLSFAN</sequence>
<dbReference type="PANTHER" id="PTHR36183:SF2">
    <property type="entry name" value="BETA-GLUCURONIDASE C-TERMINAL DOMAIN-CONTAINING PROTEIN"/>
    <property type="match status" value="1"/>
</dbReference>
<keyword evidence="1" id="KW-0732">Signal</keyword>
<dbReference type="SUPFAM" id="SSF51445">
    <property type="entry name" value="(Trans)glycosidases"/>
    <property type="match status" value="1"/>
</dbReference>
<dbReference type="AlphaFoldDB" id="A0A5C3L4X9"/>
<protein>
    <recommendedName>
        <fullName evidence="2">Beta-glucuronidase C-terminal domain-containing protein</fullName>
    </recommendedName>
</protein>
<dbReference type="OrthoDB" id="2796951at2759"/>
<organism evidence="3 4">
    <name type="scientific">Coprinopsis marcescibilis</name>
    <name type="common">Agaric fungus</name>
    <name type="synonym">Psathyrella marcescibilis</name>
    <dbReference type="NCBI Taxonomy" id="230819"/>
    <lineage>
        <taxon>Eukaryota</taxon>
        <taxon>Fungi</taxon>
        <taxon>Dikarya</taxon>
        <taxon>Basidiomycota</taxon>
        <taxon>Agaricomycotina</taxon>
        <taxon>Agaricomycetes</taxon>
        <taxon>Agaricomycetidae</taxon>
        <taxon>Agaricales</taxon>
        <taxon>Agaricineae</taxon>
        <taxon>Psathyrellaceae</taxon>
        <taxon>Coprinopsis</taxon>
    </lineage>
</organism>
<dbReference type="InterPro" id="IPR017853">
    <property type="entry name" value="GH"/>
</dbReference>
<dbReference type="Gene3D" id="3.20.20.80">
    <property type="entry name" value="Glycosidases"/>
    <property type="match status" value="1"/>
</dbReference>
<keyword evidence="4" id="KW-1185">Reference proteome</keyword>
<proteinExistence type="predicted"/>
<reference evidence="3 4" key="1">
    <citation type="journal article" date="2019" name="Nat. Ecol. Evol.">
        <title>Megaphylogeny resolves global patterns of mushroom evolution.</title>
        <authorList>
            <person name="Varga T."/>
            <person name="Krizsan K."/>
            <person name="Foldi C."/>
            <person name="Dima B."/>
            <person name="Sanchez-Garcia M."/>
            <person name="Sanchez-Ramirez S."/>
            <person name="Szollosi G.J."/>
            <person name="Szarkandi J.G."/>
            <person name="Papp V."/>
            <person name="Albert L."/>
            <person name="Andreopoulos W."/>
            <person name="Angelini C."/>
            <person name="Antonin V."/>
            <person name="Barry K.W."/>
            <person name="Bougher N.L."/>
            <person name="Buchanan P."/>
            <person name="Buyck B."/>
            <person name="Bense V."/>
            <person name="Catcheside P."/>
            <person name="Chovatia M."/>
            <person name="Cooper J."/>
            <person name="Damon W."/>
            <person name="Desjardin D."/>
            <person name="Finy P."/>
            <person name="Geml J."/>
            <person name="Haridas S."/>
            <person name="Hughes K."/>
            <person name="Justo A."/>
            <person name="Karasinski D."/>
            <person name="Kautmanova I."/>
            <person name="Kiss B."/>
            <person name="Kocsube S."/>
            <person name="Kotiranta H."/>
            <person name="LaButti K.M."/>
            <person name="Lechner B.E."/>
            <person name="Liimatainen K."/>
            <person name="Lipzen A."/>
            <person name="Lukacs Z."/>
            <person name="Mihaltcheva S."/>
            <person name="Morgado L.N."/>
            <person name="Niskanen T."/>
            <person name="Noordeloos M.E."/>
            <person name="Ohm R.A."/>
            <person name="Ortiz-Santana B."/>
            <person name="Ovrebo C."/>
            <person name="Racz N."/>
            <person name="Riley R."/>
            <person name="Savchenko A."/>
            <person name="Shiryaev A."/>
            <person name="Soop K."/>
            <person name="Spirin V."/>
            <person name="Szebenyi C."/>
            <person name="Tomsovsky M."/>
            <person name="Tulloss R.E."/>
            <person name="Uehling J."/>
            <person name="Grigoriev I.V."/>
            <person name="Vagvolgyi C."/>
            <person name="Papp T."/>
            <person name="Martin F.M."/>
            <person name="Miettinen O."/>
            <person name="Hibbett D.S."/>
            <person name="Nagy L.G."/>
        </authorList>
    </citation>
    <scope>NUCLEOTIDE SEQUENCE [LARGE SCALE GENOMIC DNA]</scope>
    <source>
        <strain evidence="3 4">CBS 121175</strain>
    </source>
</reference>
<evidence type="ECO:0000256" key="1">
    <source>
        <dbReference type="SAM" id="SignalP"/>
    </source>
</evidence>
<dbReference type="Proteomes" id="UP000307440">
    <property type="component" value="Unassembled WGS sequence"/>
</dbReference>
<dbReference type="InterPro" id="IPR052974">
    <property type="entry name" value="GH79_Enzymes"/>
</dbReference>
<name>A0A5C3L4X9_COPMA</name>
<feature type="chain" id="PRO_5023068976" description="Beta-glucuronidase C-terminal domain-containing protein" evidence="1">
    <location>
        <begin position="22"/>
        <end position="530"/>
    </location>
</feature>
<feature type="domain" description="Beta-glucuronidase C-terminal" evidence="2">
    <location>
        <begin position="422"/>
        <end position="525"/>
    </location>
</feature>
<feature type="signal peptide" evidence="1">
    <location>
        <begin position="1"/>
        <end position="21"/>
    </location>
</feature>
<gene>
    <name evidence="3" type="ORF">FA15DRAFT_585766</name>
</gene>